<keyword evidence="2" id="KW-1185">Reference proteome</keyword>
<dbReference type="Proteomes" id="UP000305282">
    <property type="component" value="Unassembled WGS sequence"/>
</dbReference>
<gene>
    <name evidence="1" type="ORF">E7Y31_10810</name>
</gene>
<accession>A0A4S5EQC4</accession>
<sequence length="685" mass="73877">MTAPVEDPRLLAAMGGASTPATPPANGEGHARPVLADVSLDAPGVAVHRLIGREYRQHETHLAAVNRDGDEYAIAPGRLDVSRVTELRDVAPDLNPGPIIETMFDVAYTPPGSEIRHATVTDRDMRSREPSWPQETGIGGVVPKRGTDIISDAIRAAGMTIRYESGVSASYGVSGLLFRPDRLPVFLRQGAPALTANGTDDTAMCELPPQVSREEGIRVLGLDEPSTDETYEADFSVLLRFLEVTSDPSVPLAMLAQLAYSPWAGLPGVPHLAVAVAGNTGLRKSAMAGIVTGAQSRLWVPVDGDADRATVNVRHGASSKIGIDRLLYHLAGGVAVVDDAFAGKLTPGDIRAQWIMLSGLAQSMATQKGGTKATRDGVGIRTDRYPRCGLLVTAEDYPEEEQHGSEIARYLALWADGEVDTAVLTEVQQSIRAISRAHARMIRDGLADLTVAPRAIAWAREEMAEWERNGHNRARHNAMLAVAGVRILADGWERAGIGPGEAFAPWGADVIHGIADAQARRCGMTGAGQTARNPVVLFVRRFREMLRDGTWYLASPTRGPDDAAVPPSIPGYGPGVVGWRQGAVMGEQEGTQWFPAGRGDPLGAVRVWSGSGRTPWRRAMLVIRSSEWDDVADAIRRRVRDRDEWSMPAARDLLRLLADEAWVKSVASEKSALWEDGTRPHVLKF</sequence>
<evidence type="ECO:0000313" key="1">
    <source>
        <dbReference type="EMBL" id="THJ74541.1"/>
    </source>
</evidence>
<reference evidence="1 2" key="1">
    <citation type="submission" date="2019-04" db="EMBL/GenBank/DDBJ databases">
        <title>Draft genome sequences for three unisolated Alnus-infective Frankia Sp+ strains, AgTrS, AiOr and AvVan, the first sequenced Frankia strains able to sporulate in-planta.</title>
        <authorList>
            <person name="Bethencourt L."/>
            <person name="Vautrin F."/>
            <person name="Taib N."/>
            <person name="Dubost A."/>
            <person name="Castro-Garcia L."/>
            <person name="Imbaud O."/>
            <person name="Abrouk D."/>
            <person name="Fournier P."/>
            <person name="Briolay J."/>
            <person name="Nguyen A."/>
            <person name="Normand P."/>
            <person name="Fernandez M.P."/>
            <person name="Brochier-Armanet C."/>
            <person name="Herrera-Belaroussi A."/>
        </authorList>
    </citation>
    <scope>NUCLEOTIDE SEQUENCE [LARGE SCALE GENOMIC DNA]</scope>
    <source>
        <strain evidence="1 2">AvVan</strain>
    </source>
</reference>
<dbReference type="EMBL" id="SSXH01000222">
    <property type="protein sequence ID" value="THJ74541.1"/>
    <property type="molecule type" value="Genomic_DNA"/>
</dbReference>
<name>A0A4S5EQC4_9ACTN</name>
<proteinExistence type="predicted"/>
<comment type="caution">
    <text evidence="1">The sequence shown here is derived from an EMBL/GenBank/DDBJ whole genome shotgun (WGS) entry which is preliminary data.</text>
</comment>
<protein>
    <submittedName>
        <fullName evidence="1">Uncharacterized protein</fullName>
    </submittedName>
</protein>
<evidence type="ECO:0000313" key="2">
    <source>
        <dbReference type="Proteomes" id="UP000305282"/>
    </source>
</evidence>
<dbReference type="AlphaFoldDB" id="A0A4S5EQC4"/>
<feature type="non-terminal residue" evidence="1">
    <location>
        <position position="685"/>
    </location>
</feature>
<organism evidence="1 2">
    <name type="scientific">Candidatus Frankia alpina</name>
    <dbReference type="NCBI Taxonomy" id="2699483"/>
    <lineage>
        <taxon>Bacteria</taxon>
        <taxon>Bacillati</taxon>
        <taxon>Actinomycetota</taxon>
        <taxon>Actinomycetes</taxon>
        <taxon>Frankiales</taxon>
        <taxon>Frankiaceae</taxon>
        <taxon>Frankia</taxon>
    </lineage>
</organism>